<dbReference type="InterPro" id="IPR018445">
    <property type="entry name" value="Put_Phosphate_transp_reg"/>
</dbReference>
<dbReference type="InterPro" id="IPR052912">
    <property type="entry name" value="UPF0111_domain"/>
</dbReference>
<comment type="caution">
    <text evidence="2">The sequence shown here is derived from an EMBL/GenBank/DDBJ whole genome shotgun (WGS) entry which is preliminary data.</text>
</comment>
<dbReference type="Gene3D" id="1.20.58.220">
    <property type="entry name" value="Phosphate transport system protein phou homolog 2, domain 2"/>
    <property type="match status" value="1"/>
</dbReference>
<dbReference type="InterPro" id="IPR038078">
    <property type="entry name" value="PhoU-like_sf"/>
</dbReference>
<evidence type="ECO:0000256" key="1">
    <source>
        <dbReference type="ARBA" id="ARBA00008591"/>
    </source>
</evidence>
<evidence type="ECO:0000313" key="2">
    <source>
        <dbReference type="EMBL" id="MFD1766841.1"/>
    </source>
</evidence>
<dbReference type="Proteomes" id="UP001597215">
    <property type="component" value="Unassembled WGS sequence"/>
</dbReference>
<reference evidence="3" key="1">
    <citation type="journal article" date="2019" name="Int. J. Syst. Evol. Microbiol.">
        <title>The Global Catalogue of Microorganisms (GCM) 10K type strain sequencing project: providing services to taxonomists for standard genome sequencing and annotation.</title>
        <authorList>
            <consortium name="The Broad Institute Genomics Platform"/>
            <consortium name="The Broad Institute Genome Sequencing Center for Infectious Disease"/>
            <person name="Wu L."/>
            <person name="Ma J."/>
        </authorList>
    </citation>
    <scope>NUCLEOTIDE SEQUENCE [LARGE SCALE GENOMIC DNA]</scope>
    <source>
        <strain evidence="3">CGMCC 1.12449</strain>
    </source>
</reference>
<dbReference type="PANTHER" id="PTHR37298:SF1">
    <property type="entry name" value="UPF0111 PROTEIN YKAA"/>
    <property type="match status" value="1"/>
</dbReference>
<comment type="similarity">
    <text evidence="1">Belongs to the UPF0111 family.</text>
</comment>
<dbReference type="PANTHER" id="PTHR37298">
    <property type="entry name" value="UPF0111 PROTEIN YKAA"/>
    <property type="match status" value="1"/>
</dbReference>
<name>A0ABW4MFB4_9SPHN</name>
<gene>
    <name evidence="2" type="ORF">ACFSAG_08300</name>
</gene>
<protein>
    <submittedName>
        <fullName evidence="2">DUF47 domain-containing protein</fullName>
    </submittedName>
</protein>
<keyword evidence="3" id="KW-1185">Reference proteome</keyword>
<dbReference type="EMBL" id="JBHUEL010000008">
    <property type="protein sequence ID" value="MFD1766841.1"/>
    <property type="molecule type" value="Genomic_DNA"/>
</dbReference>
<organism evidence="2 3">
    <name type="scientific">Sphingorhabdus buctiana</name>
    <dbReference type="NCBI Taxonomy" id="1508805"/>
    <lineage>
        <taxon>Bacteria</taxon>
        <taxon>Pseudomonadati</taxon>
        <taxon>Pseudomonadota</taxon>
        <taxon>Alphaproteobacteria</taxon>
        <taxon>Sphingomonadales</taxon>
        <taxon>Sphingomonadaceae</taxon>
        <taxon>Sphingorhabdus</taxon>
    </lineage>
</organism>
<proteinExistence type="inferred from homology"/>
<sequence>MFAWFQKLLPRTGNFFEQFEAHGKTIVASSQALAKLVRGGPDIAIHIKTIEDEEHKADDIIREVLQDVRRIFLTPFDRGAITALIGVMDDAVDQMQQTAGAAELYDVTTFTPEMVGMADIIVEASAIIDQALPLLRDVTGNAKQLHELTARLVKLEGDADKLNFTGLRKAFQEHGKSDPTQFVVVNEIYRHLEKVCDKFEDVANQIDGLVIDHA</sequence>
<accession>A0ABW4MFB4</accession>
<dbReference type="Pfam" id="PF01865">
    <property type="entry name" value="PhoU_div"/>
    <property type="match status" value="1"/>
</dbReference>
<dbReference type="RefSeq" id="WP_374614834.1">
    <property type="nucleotide sequence ID" value="NZ_JBHUEL010000008.1"/>
</dbReference>
<evidence type="ECO:0000313" key="3">
    <source>
        <dbReference type="Proteomes" id="UP001597215"/>
    </source>
</evidence>